<dbReference type="AlphaFoldDB" id="A0A1Q4VA22"/>
<dbReference type="PRINTS" id="PR00080">
    <property type="entry name" value="SDRFAMILY"/>
</dbReference>
<evidence type="ECO:0000313" key="5">
    <source>
        <dbReference type="EMBL" id="OKH94708.1"/>
    </source>
</evidence>
<dbReference type="RefSeq" id="WP_073786561.1">
    <property type="nucleotide sequence ID" value="NZ_LFBV01000002.1"/>
</dbReference>
<dbReference type="Proteomes" id="UP000186455">
    <property type="component" value="Unassembled WGS sequence"/>
</dbReference>
<dbReference type="CDD" id="cd05233">
    <property type="entry name" value="SDR_c"/>
    <property type="match status" value="1"/>
</dbReference>
<dbReference type="PANTHER" id="PTHR24321">
    <property type="entry name" value="DEHYDROGENASES, SHORT CHAIN"/>
    <property type="match status" value="1"/>
</dbReference>
<dbReference type="FunFam" id="3.40.50.720:FF:000084">
    <property type="entry name" value="Short-chain dehydrogenase reductase"/>
    <property type="match status" value="1"/>
</dbReference>
<dbReference type="PRINTS" id="PR00081">
    <property type="entry name" value="GDHRDH"/>
</dbReference>
<dbReference type="SUPFAM" id="SSF51735">
    <property type="entry name" value="NAD(P)-binding Rossmann-fold domains"/>
    <property type="match status" value="1"/>
</dbReference>
<dbReference type="Gene3D" id="3.40.50.720">
    <property type="entry name" value="NAD(P)-binding Rossmann-like Domain"/>
    <property type="match status" value="1"/>
</dbReference>
<proteinExistence type="inferred from homology"/>
<keyword evidence="6" id="KW-1185">Reference proteome</keyword>
<organism evidence="5 6">
    <name type="scientific">Streptomyces uncialis</name>
    <dbReference type="NCBI Taxonomy" id="1048205"/>
    <lineage>
        <taxon>Bacteria</taxon>
        <taxon>Bacillati</taxon>
        <taxon>Actinomycetota</taxon>
        <taxon>Actinomycetes</taxon>
        <taxon>Kitasatosporales</taxon>
        <taxon>Streptomycetaceae</taxon>
        <taxon>Streptomyces</taxon>
    </lineage>
</organism>
<dbReference type="InterPro" id="IPR020904">
    <property type="entry name" value="Sc_DH/Rdtase_CS"/>
</dbReference>
<evidence type="ECO:0000256" key="2">
    <source>
        <dbReference type="ARBA" id="ARBA00023002"/>
    </source>
</evidence>
<comment type="caution">
    <text evidence="5">The sequence shown here is derived from an EMBL/GenBank/DDBJ whole genome shotgun (WGS) entry which is preliminary data.</text>
</comment>
<evidence type="ECO:0000256" key="3">
    <source>
        <dbReference type="ARBA" id="ARBA00023027"/>
    </source>
</evidence>
<dbReference type="EMBL" id="LFBV01000002">
    <property type="protein sequence ID" value="OKH94708.1"/>
    <property type="molecule type" value="Genomic_DNA"/>
</dbReference>
<evidence type="ECO:0000256" key="1">
    <source>
        <dbReference type="ARBA" id="ARBA00006484"/>
    </source>
</evidence>
<dbReference type="GO" id="GO:0016491">
    <property type="term" value="F:oxidoreductase activity"/>
    <property type="evidence" value="ECO:0007669"/>
    <property type="project" value="UniProtKB-KW"/>
</dbReference>
<gene>
    <name evidence="5" type="ORF">AB852_10940</name>
</gene>
<evidence type="ECO:0000313" key="6">
    <source>
        <dbReference type="Proteomes" id="UP000186455"/>
    </source>
</evidence>
<dbReference type="InterPro" id="IPR002347">
    <property type="entry name" value="SDR_fam"/>
</dbReference>
<protein>
    <submittedName>
        <fullName evidence="5">Oxidoreductase</fullName>
    </submittedName>
</protein>
<name>A0A1Q4VA22_9ACTN</name>
<reference evidence="5 6" key="1">
    <citation type="submission" date="2015-06" db="EMBL/GenBank/DDBJ databases">
        <title>Cloning and characterization of the uncialamcin biosynthetic gene cluster.</title>
        <authorList>
            <person name="Yan X."/>
            <person name="Huang T."/>
            <person name="Ge H."/>
            <person name="Shen B."/>
        </authorList>
    </citation>
    <scope>NUCLEOTIDE SEQUENCE [LARGE SCALE GENOMIC DNA]</scope>
    <source>
        <strain evidence="5 6">DCA2648</strain>
    </source>
</reference>
<dbReference type="Pfam" id="PF13561">
    <property type="entry name" value="adh_short_C2"/>
    <property type="match status" value="1"/>
</dbReference>
<sequence>MDINDRVVIVTGGGSGIGAETSRLLAGRGAKIVVTDISETGEEIAKGIRQAGGEATFIRADISAEEEAEALVAKTLERYGRLDGAFNNAGVEQAGVPLHQLTAAQWDRAIRVDLTGVFHSLKYEIAAMLESGTRGSIVNTASSLGQIAVTDAAEYVAAKHGVIGLTRAAAADYGQHGIRVNAVLPGIVETPLIARLSEDPTFSGKFDAMRQRHPLGRFAKANEIGEAVAWLLSDNSEFVTGAAIPVDGGYLAV</sequence>
<keyword evidence="3" id="KW-0520">NAD</keyword>
<evidence type="ECO:0000259" key="4">
    <source>
        <dbReference type="SMART" id="SM00822"/>
    </source>
</evidence>
<dbReference type="InterPro" id="IPR036291">
    <property type="entry name" value="NAD(P)-bd_dom_sf"/>
</dbReference>
<dbReference type="PROSITE" id="PS00061">
    <property type="entry name" value="ADH_SHORT"/>
    <property type="match status" value="1"/>
</dbReference>
<dbReference type="InterPro" id="IPR057326">
    <property type="entry name" value="KR_dom"/>
</dbReference>
<dbReference type="PANTHER" id="PTHR24321:SF8">
    <property type="entry name" value="ESTRADIOL 17-BETA-DEHYDROGENASE 8-RELATED"/>
    <property type="match status" value="1"/>
</dbReference>
<dbReference type="STRING" id="1048205.AB852_10940"/>
<feature type="domain" description="Ketoreductase" evidence="4">
    <location>
        <begin position="6"/>
        <end position="190"/>
    </location>
</feature>
<keyword evidence="2" id="KW-0560">Oxidoreductase</keyword>
<dbReference type="SMART" id="SM00822">
    <property type="entry name" value="PKS_KR"/>
    <property type="match status" value="1"/>
</dbReference>
<comment type="similarity">
    <text evidence="1">Belongs to the short-chain dehydrogenases/reductases (SDR) family.</text>
</comment>
<accession>A0A1Q4VA22</accession>